<evidence type="ECO:0008006" key="3">
    <source>
        <dbReference type="Google" id="ProtNLM"/>
    </source>
</evidence>
<evidence type="ECO:0000313" key="1">
    <source>
        <dbReference type="EMBL" id="GGD81072.1"/>
    </source>
</evidence>
<reference evidence="1" key="1">
    <citation type="journal article" date="2014" name="Int. J. Syst. Evol. Microbiol.">
        <title>Complete genome sequence of Corynebacterium casei LMG S-19264T (=DSM 44701T), isolated from a smear-ripened cheese.</title>
        <authorList>
            <consortium name="US DOE Joint Genome Institute (JGI-PGF)"/>
            <person name="Walter F."/>
            <person name="Albersmeier A."/>
            <person name="Kalinowski J."/>
            <person name="Ruckert C."/>
        </authorList>
    </citation>
    <scope>NUCLEOTIDE SEQUENCE</scope>
    <source>
        <strain evidence="1">CGMCC 1.12924</strain>
    </source>
</reference>
<dbReference type="Proteomes" id="UP000652231">
    <property type="component" value="Unassembled WGS sequence"/>
</dbReference>
<keyword evidence="2" id="KW-1185">Reference proteome</keyword>
<dbReference type="NCBIfam" id="NF033205">
    <property type="entry name" value="IPExxxVDY"/>
    <property type="match status" value="1"/>
</dbReference>
<evidence type="ECO:0000313" key="2">
    <source>
        <dbReference type="Proteomes" id="UP000652231"/>
    </source>
</evidence>
<comment type="caution">
    <text evidence="1">The sequence shown here is derived from an EMBL/GenBank/DDBJ whole genome shotgun (WGS) entry which is preliminary data.</text>
</comment>
<dbReference type="EMBL" id="BMGK01000001">
    <property type="protein sequence ID" value="GGD81072.1"/>
    <property type="molecule type" value="Genomic_DNA"/>
</dbReference>
<accession>A0A8J2V7Y4</accession>
<reference evidence="1" key="2">
    <citation type="submission" date="2020-09" db="EMBL/GenBank/DDBJ databases">
        <authorList>
            <person name="Sun Q."/>
            <person name="Zhou Y."/>
        </authorList>
    </citation>
    <scope>NUCLEOTIDE SEQUENCE</scope>
    <source>
        <strain evidence="1">CGMCC 1.12924</strain>
    </source>
</reference>
<dbReference type="InterPro" id="IPR047690">
    <property type="entry name" value="IPExxxVDY_fam"/>
</dbReference>
<sequence>MQRHNLNFTLEEEFLLIAIHSNIEAHTLAFLINKFLNISLKRKRHDLDFIKRDTHITYPIFEYIDTNSETIYYLIANKCKTQTEKVTSAGSLFASETEEKTHYLVPEYKQTDFLLKVVFDDCVISDQKALAELSRIPKISTYYEIDQNKLKSKQNLNFD</sequence>
<dbReference type="AlphaFoldDB" id="A0A8J2V7Y4"/>
<organism evidence="1 2">
    <name type="scientific">Planktosalinus lacus</name>
    <dbReference type="NCBI Taxonomy" id="1526573"/>
    <lineage>
        <taxon>Bacteria</taxon>
        <taxon>Pseudomonadati</taxon>
        <taxon>Bacteroidota</taxon>
        <taxon>Flavobacteriia</taxon>
        <taxon>Flavobacteriales</taxon>
        <taxon>Flavobacteriaceae</taxon>
        <taxon>Planktosalinus</taxon>
    </lineage>
</organism>
<gene>
    <name evidence="1" type="ORF">GCM10011312_01730</name>
</gene>
<proteinExistence type="predicted"/>
<dbReference type="RefSeq" id="WP_188438532.1">
    <property type="nucleotide sequence ID" value="NZ_BMGK01000001.1"/>
</dbReference>
<name>A0A8J2V7Y4_9FLAO</name>
<protein>
    <recommendedName>
        <fullName evidence="3">IPExxxVDY family protein</fullName>
    </recommendedName>
</protein>